<protein>
    <recommendedName>
        <fullName evidence="9">DUF1772-domain-containing protein</fullName>
    </recommendedName>
</protein>
<comment type="caution">
    <text evidence="7">The sequence shown here is derived from an EMBL/GenBank/DDBJ whole genome shotgun (WGS) entry which is preliminary data.</text>
</comment>
<dbReference type="InterPro" id="IPR013901">
    <property type="entry name" value="Anthrone_oxy"/>
</dbReference>
<keyword evidence="4 6" id="KW-0472">Membrane</keyword>
<evidence type="ECO:0000313" key="8">
    <source>
        <dbReference type="Proteomes" id="UP000193144"/>
    </source>
</evidence>
<accession>A0A1Y1ZSZ2</accession>
<evidence type="ECO:0000256" key="5">
    <source>
        <dbReference type="ARBA" id="ARBA00034313"/>
    </source>
</evidence>
<keyword evidence="3 6" id="KW-1133">Transmembrane helix</keyword>
<organism evidence="7 8">
    <name type="scientific">Clohesyomyces aquaticus</name>
    <dbReference type="NCBI Taxonomy" id="1231657"/>
    <lineage>
        <taxon>Eukaryota</taxon>
        <taxon>Fungi</taxon>
        <taxon>Dikarya</taxon>
        <taxon>Ascomycota</taxon>
        <taxon>Pezizomycotina</taxon>
        <taxon>Dothideomycetes</taxon>
        <taxon>Pleosporomycetidae</taxon>
        <taxon>Pleosporales</taxon>
        <taxon>Lindgomycetaceae</taxon>
        <taxon>Clohesyomyces</taxon>
    </lineage>
</organism>
<comment type="subcellular location">
    <subcellularLocation>
        <location evidence="1">Membrane</location>
        <topology evidence="1">Multi-pass membrane protein</topology>
    </subcellularLocation>
</comment>
<dbReference type="AlphaFoldDB" id="A0A1Y1ZSZ2"/>
<dbReference type="PANTHER" id="PTHR35042:SF1">
    <property type="entry name" value="DUF1772-DOMAIN-CONTAINING PROTEIN"/>
    <property type="match status" value="1"/>
</dbReference>
<dbReference type="Pfam" id="PF08592">
    <property type="entry name" value="Anthrone_oxy"/>
    <property type="match status" value="1"/>
</dbReference>
<evidence type="ECO:0000313" key="7">
    <source>
        <dbReference type="EMBL" id="ORY13356.1"/>
    </source>
</evidence>
<feature type="transmembrane region" description="Helical" evidence="6">
    <location>
        <begin position="101"/>
        <end position="123"/>
    </location>
</feature>
<evidence type="ECO:0000256" key="1">
    <source>
        <dbReference type="ARBA" id="ARBA00004141"/>
    </source>
</evidence>
<keyword evidence="8" id="KW-1185">Reference proteome</keyword>
<evidence type="ECO:0000256" key="6">
    <source>
        <dbReference type="SAM" id="Phobius"/>
    </source>
</evidence>
<sequence>MSASLVSETITPVLQTYSILALALAAGFNLSSSLLTLPTILPSSPSALATQWGTLFNRGIVPVVTFSMSSAAGFALLAYNTHSLLSTSIDPNSNLTLKRNLYVAAAVGAVSLAPYTQILMGSVNAALKERAARVESGKGSGGEVGVEDTHGLVRQWGYWNLRRGGMLLVGAACGVLGSVL</sequence>
<feature type="transmembrane region" description="Helical" evidence="6">
    <location>
        <begin position="60"/>
        <end position="81"/>
    </location>
</feature>
<evidence type="ECO:0000256" key="4">
    <source>
        <dbReference type="ARBA" id="ARBA00023136"/>
    </source>
</evidence>
<dbReference type="GO" id="GO:0016020">
    <property type="term" value="C:membrane"/>
    <property type="evidence" value="ECO:0007669"/>
    <property type="project" value="UniProtKB-SubCell"/>
</dbReference>
<comment type="similarity">
    <text evidence="5">Belongs to the anthrone oxygenase family.</text>
</comment>
<evidence type="ECO:0008006" key="9">
    <source>
        <dbReference type="Google" id="ProtNLM"/>
    </source>
</evidence>
<keyword evidence="2 6" id="KW-0812">Transmembrane</keyword>
<evidence type="ECO:0000256" key="3">
    <source>
        <dbReference type="ARBA" id="ARBA00022989"/>
    </source>
</evidence>
<reference evidence="7 8" key="1">
    <citation type="submission" date="2016-07" db="EMBL/GenBank/DDBJ databases">
        <title>Pervasive Adenine N6-methylation of Active Genes in Fungi.</title>
        <authorList>
            <consortium name="DOE Joint Genome Institute"/>
            <person name="Mondo S.J."/>
            <person name="Dannebaum R.O."/>
            <person name="Kuo R.C."/>
            <person name="Labutti K."/>
            <person name="Haridas S."/>
            <person name="Kuo A."/>
            <person name="Salamov A."/>
            <person name="Ahrendt S.R."/>
            <person name="Lipzen A."/>
            <person name="Sullivan W."/>
            <person name="Andreopoulos W.B."/>
            <person name="Clum A."/>
            <person name="Lindquist E."/>
            <person name="Daum C."/>
            <person name="Ramamoorthy G.K."/>
            <person name="Gryganskyi A."/>
            <person name="Culley D."/>
            <person name="Magnuson J.K."/>
            <person name="James T.Y."/>
            <person name="O'Malley M.A."/>
            <person name="Stajich J.E."/>
            <person name="Spatafora J.W."/>
            <person name="Visel A."/>
            <person name="Grigoriev I.V."/>
        </authorList>
    </citation>
    <scope>NUCLEOTIDE SEQUENCE [LARGE SCALE GENOMIC DNA]</scope>
    <source>
        <strain evidence="7 8">CBS 115471</strain>
    </source>
</reference>
<gene>
    <name evidence="7" type="ORF">BCR34DRAFT_599900</name>
</gene>
<dbReference type="OrthoDB" id="3750842at2759"/>
<proteinExistence type="inferred from homology"/>
<evidence type="ECO:0000256" key="2">
    <source>
        <dbReference type="ARBA" id="ARBA00022692"/>
    </source>
</evidence>
<dbReference type="PANTHER" id="PTHR35042">
    <property type="entry name" value="ANTHRONE OXYGENASE ENCC"/>
    <property type="match status" value="1"/>
</dbReference>
<dbReference type="Proteomes" id="UP000193144">
    <property type="component" value="Unassembled WGS sequence"/>
</dbReference>
<name>A0A1Y1ZSZ2_9PLEO</name>
<dbReference type="EMBL" id="MCFA01000042">
    <property type="protein sequence ID" value="ORY13356.1"/>
    <property type="molecule type" value="Genomic_DNA"/>
</dbReference>
<feature type="transmembrane region" description="Helical" evidence="6">
    <location>
        <begin position="20"/>
        <end position="40"/>
    </location>
</feature>